<dbReference type="EMBL" id="BSXT01000683">
    <property type="protein sequence ID" value="GMF32341.1"/>
    <property type="molecule type" value="Genomic_DNA"/>
</dbReference>
<keyword evidence="3" id="KW-1185">Reference proteome</keyword>
<feature type="compositionally biased region" description="Polar residues" evidence="1">
    <location>
        <begin position="49"/>
        <end position="60"/>
    </location>
</feature>
<proteinExistence type="predicted"/>
<gene>
    <name evidence="2" type="ORF">Pfra01_000767600</name>
</gene>
<reference evidence="2" key="1">
    <citation type="submission" date="2023-04" db="EMBL/GenBank/DDBJ databases">
        <title>Phytophthora fragariaefolia NBRC 109709.</title>
        <authorList>
            <person name="Ichikawa N."/>
            <person name="Sato H."/>
            <person name="Tonouchi N."/>
        </authorList>
    </citation>
    <scope>NUCLEOTIDE SEQUENCE</scope>
    <source>
        <strain evidence="2">NBRC 109709</strain>
    </source>
</reference>
<dbReference type="AlphaFoldDB" id="A0A9W7CIM1"/>
<evidence type="ECO:0000313" key="3">
    <source>
        <dbReference type="Proteomes" id="UP001165121"/>
    </source>
</evidence>
<accession>A0A9W7CIM1</accession>
<feature type="compositionally biased region" description="Basic and acidic residues" evidence="1">
    <location>
        <begin position="1"/>
        <end position="14"/>
    </location>
</feature>
<name>A0A9W7CIM1_9STRA</name>
<organism evidence="2 3">
    <name type="scientific">Phytophthora fragariaefolia</name>
    <dbReference type="NCBI Taxonomy" id="1490495"/>
    <lineage>
        <taxon>Eukaryota</taxon>
        <taxon>Sar</taxon>
        <taxon>Stramenopiles</taxon>
        <taxon>Oomycota</taxon>
        <taxon>Peronosporomycetes</taxon>
        <taxon>Peronosporales</taxon>
        <taxon>Peronosporaceae</taxon>
        <taxon>Phytophthora</taxon>
    </lineage>
</organism>
<feature type="region of interest" description="Disordered" evidence="1">
    <location>
        <begin position="1"/>
        <end position="75"/>
    </location>
</feature>
<comment type="caution">
    <text evidence="2">The sequence shown here is derived from an EMBL/GenBank/DDBJ whole genome shotgun (WGS) entry which is preliminary data.</text>
</comment>
<dbReference type="Proteomes" id="UP001165121">
    <property type="component" value="Unassembled WGS sequence"/>
</dbReference>
<sequence>MQERRQQKPGEEVKPTCAGTDNDFRYERSGSMTATSPNDRAPRRAAGSIPTSRATRSAATSPMLAKVSLTASAKD</sequence>
<protein>
    <submittedName>
        <fullName evidence="2">Unnamed protein product</fullName>
    </submittedName>
</protein>
<evidence type="ECO:0000313" key="2">
    <source>
        <dbReference type="EMBL" id="GMF32341.1"/>
    </source>
</evidence>
<evidence type="ECO:0000256" key="1">
    <source>
        <dbReference type="SAM" id="MobiDB-lite"/>
    </source>
</evidence>